<dbReference type="PANTHER" id="PTHR10416:SF0">
    <property type="entry name" value="DNA POLYMERASE DELTA SUBUNIT 2"/>
    <property type="match status" value="1"/>
</dbReference>
<evidence type="ECO:0000313" key="6">
    <source>
        <dbReference type="EMBL" id="OAO14047.1"/>
    </source>
</evidence>
<organism evidence="6 7">
    <name type="scientific">Blastocystis sp. subtype 1 (strain ATCC 50177 / NandII)</name>
    <dbReference type="NCBI Taxonomy" id="478820"/>
    <lineage>
        <taxon>Eukaryota</taxon>
        <taxon>Sar</taxon>
        <taxon>Stramenopiles</taxon>
        <taxon>Bigyra</taxon>
        <taxon>Opalozoa</taxon>
        <taxon>Opalinata</taxon>
        <taxon>Blastocystidae</taxon>
        <taxon>Blastocystis</taxon>
    </lineage>
</organism>
<sequence length="498" mass="54413">MIQSISSMFPIEGKYSEDLLSIGEHAIKGQNQVEQRAEVPYQSDFEPYVNKEISFNKQYNTLYEMRLKEMRSLLGDVVKQKWGDDVEVLKEIRLLQPNTECVIIGTTYKELSLFKSILNDKSSSAFNPQLIGTQFLPKSSLQATLSQENDPVVLEDSTTRVLLKGLQAPMVTGVVGAFRGMMNASGDFEVSDTCFLHDSVKPTACASSASSPKAPRLCCVSGLGIGETIPLPCHLLFEFLAAQTGFVEDAKLSARIVRVVLVGNSVAMPRLPFQRIRQDSKEIARTLQCVENLDLLLARLLPTTPLTVVPGASDPTPILVPQQPLHASLLQRSVAFSSLERAPNPYAATVAGKRVLMTAGQNVQDVLRQIAPAVSATEAMALTLQWGTLARGAELSVAGIPYDTTDPFIVRQLPDVYVVGNQAALEVERRVIGGKEVVLIALPAFSATGEAALVNLETLEVEPIRFEVEGAEKKEMEVEEKEEEEVVIDEDIANEDAE</sequence>
<dbReference type="Proteomes" id="UP000078348">
    <property type="component" value="Unassembled WGS sequence"/>
</dbReference>
<dbReference type="Gene3D" id="2.40.50.430">
    <property type="match status" value="1"/>
</dbReference>
<evidence type="ECO:0000256" key="1">
    <source>
        <dbReference type="ARBA" id="ARBA00006035"/>
    </source>
</evidence>
<comment type="caution">
    <text evidence="6">The sequence shown here is derived from an EMBL/GenBank/DDBJ whole genome shotgun (WGS) entry which is preliminary data.</text>
</comment>
<feature type="compositionally biased region" description="Acidic residues" evidence="3">
    <location>
        <begin position="477"/>
        <end position="498"/>
    </location>
</feature>
<feature type="domain" description="DNA polymerase delta subunit OB-fold" evidence="5">
    <location>
        <begin position="58"/>
        <end position="192"/>
    </location>
</feature>
<feature type="domain" description="DNA polymerase alpha/delta/epsilon subunit B" evidence="4">
    <location>
        <begin position="219"/>
        <end position="422"/>
    </location>
</feature>
<dbReference type="Pfam" id="PF18018">
    <property type="entry name" value="DNA_pol_D_N"/>
    <property type="match status" value="1"/>
</dbReference>
<dbReference type="Pfam" id="PF04042">
    <property type="entry name" value="DNA_pol_E_B"/>
    <property type="match status" value="1"/>
</dbReference>
<feature type="region of interest" description="Disordered" evidence="3">
    <location>
        <begin position="475"/>
        <end position="498"/>
    </location>
</feature>
<dbReference type="EMBL" id="LXWW01000289">
    <property type="protein sequence ID" value="OAO14047.1"/>
    <property type="molecule type" value="Genomic_DNA"/>
</dbReference>
<dbReference type="STRING" id="478820.A0A196SD40"/>
<dbReference type="GO" id="GO:0043625">
    <property type="term" value="C:delta DNA polymerase complex"/>
    <property type="evidence" value="ECO:0007669"/>
    <property type="project" value="TreeGrafter"/>
</dbReference>
<protein>
    <submittedName>
        <fullName evidence="6">DNA polymerase delta subunit 2</fullName>
    </submittedName>
</protein>
<evidence type="ECO:0000259" key="5">
    <source>
        <dbReference type="Pfam" id="PF18018"/>
    </source>
</evidence>
<dbReference type="InterPro" id="IPR007185">
    <property type="entry name" value="DNA_pol_a/d/e_bsu"/>
</dbReference>
<keyword evidence="2" id="KW-0235">DNA replication</keyword>
<dbReference type="InterPro" id="IPR040663">
    <property type="entry name" value="DNA_pol_D_N"/>
</dbReference>
<dbReference type="PANTHER" id="PTHR10416">
    <property type="entry name" value="DNA POLYMERASE DELTA SUBUNIT 2"/>
    <property type="match status" value="1"/>
</dbReference>
<dbReference type="AlphaFoldDB" id="A0A196SD40"/>
<dbReference type="GO" id="GO:0003677">
    <property type="term" value="F:DNA binding"/>
    <property type="evidence" value="ECO:0007669"/>
    <property type="project" value="InterPro"/>
</dbReference>
<dbReference type="Gene3D" id="3.60.21.50">
    <property type="match status" value="1"/>
</dbReference>
<dbReference type="InterPro" id="IPR024826">
    <property type="entry name" value="DNA_pol_delta/II_ssu"/>
</dbReference>
<evidence type="ECO:0000256" key="2">
    <source>
        <dbReference type="ARBA" id="ARBA00022705"/>
    </source>
</evidence>
<keyword evidence="7" id="KW-1185">Reference proteome</keyword>
<accession>A0A196SD40</accession>
<evidence type="ECO:0000313" key="7">
    <source>
        <dbReference type="Proteomes" id="UP000078348"/>
    </source>
</evidence>
<gene>
    <name evidence="6" type="ORF">AV274_4225</name>
</gene>
<evidence type="ECO:0000256" key="3">
    <source>
        <dbReference type="SAM" id="MobiDB-lite"/>
    </source>
</evidence>
<reference evidence="6 7" key="1">
    <citation type="submission" date="2016-05" db="EMBL/GenBank/DDBJ databases">
        <title>Nuclear genome of Blastocystis sp. subtype 1 NandII.</title>
        <authorList>
            <person name="Gentekaki E."/>
            <person name="Curtis B."/>
            <person name="Stairs C."/>
            <person name="Eme L."/>
            <person name="Herman E."/>
            <person name="Klimes V."/>
            <person name="Arias M.C."/>
            <person name="Elias M."/>
            <person name="Hilliou F."/>
            <person name="Klute M."/>
            <person name="Malik S.-B."/>
            <person name="Pightling A."/>
            <person name="Rachubinski R."/>
            <person name="Salas D."/>
            <person name="Schlacht A."/>
            <person name="Suga H."/>
            <person name="Archibald J."/>
            <person name="Ball S.G."/>
            <person name="Clark G."/>
            <person name="Dacks J."/>
            <person name="Van Der Giezen M."/>
            <person name="Tsaousis A."/>
            <person name="Roger A."/>
        </authorList>
    </citation>
    <scope>NUCLEOTIDE SEQUENCE [LARGE SCALE GENOMIC DNA]</scope>
    <source>
        <strain evidence="7">ATCC 50177 / NandII</strain>
    </source>
</reference>
<proteinExistence type="inferred from homology"/>
<evidence type="ECO:0000259" key="4">
    <source>
        <dbReference type="Pfam" id="PF04042"/>
    </source>
</evidence>
<name>A0A196SD40_BLAHN</name>
<dbReference type="OrthoDB" id="3763at2759"/>
<comment type="similarity">
    <text evidence="1">Belongs to the DNA polymerase delta/II small subunit family.</text>
</comment>
<dbReference type="GO" id="GO:0006271">
    <property type="term" value="P:DNA strand elongation involved in DNA replication"/>
    <property type="evidence" value="ECO:0007669"/>
    <property type="project" value="TreeGrafter"/>
</dbReference>